<gene>
    <name evidence="1" type="ORF">IQ227_07245</name>
</gene>
<dbReference type="RefSeq" id="WP_193942325.1">
    <property type="nucleotide sequence ID" value="NZ_JADEWB010000026.1"/>
</dbReference>
<organism evidence="1 2">
    <name type="scientific">Sphaerospermopsis aphanizomenoides LEGE 00250</name>
    <dbReference type="NCBI Taxonomy" id="2777972"/>
    <lineage>
        <taxon>Bacteria</taxon>
        <taxon>Bacillati</taxon>
        <taxon>Cyanobacteriota</taxon>
        <taxon>Cyanophyceae</taxon>
        <taxon>Nostocales</taxon>
        <taxon>Aphanizomenonaceae</taxon>
        <taxon>Sphaerospermopsis</taxon>
        <taxon>Sphaerospermopsis aphanizomenoides</taxon>
    </lineage>
</organism>
<reference evidence="1 2" key="1">
    <citation type="submission" date="2020-10" db="EMBL/GenBank/DDBJ databases">
        <authorList>
            <person name="Castelo-Branco R."/>
            <person name="Eusebio N."/>
            <person name="Adriana R."/>
            <person name="Vieira A."/>
            <person name="Brugerolle De Fraissinette N."/>
            <person name="Rezende De Castro R."/>
            <person name="Schneider M.P."/>
            <person name="Vasconcelos V."/>
            <person name="Leao P.N."/>
        </authorList>
    </citation>
    <scope>NUCLEOTIDE SEQUENCE [LARGE SCALE GENOMIC DNA]</scope>
    <source>
        <strain evidence="1 2">LEGE 00250</strain>
    </source>
</reference>
<dbReference type="EMBL" id="JADEWB010000026">
    <property type="protein sequence ID" value="MBE9235836.1"/>
    <property type="molecule type" value="Genomic_DNA"/>
</dbReference>
<dbReference type="Proteomes" id="UP000606776">
    <property type="component" value="Unassembled WGS sequence"/>
</dbReference>
<keyword evidence="2" id="KW-1185">Reference proteome</keyword>
<evidence type="ECO:0000313" key="1">
    <source>
        <dbReference type="EMBL" id="MBE9235836.1"/>
    </source>
</evidence>
<comment type="caution">
    <text evidence="1">The sequence shown here is derived from an EMBL/GenBank/DDBJ whole genome shotgun (WGS) entry which is preliminary data.</text>
</comment>
<sequence length="273" mass="31597">MSLPDNFNEAQHLKDQVKRWHNKRVNDWFRNQPDNDISTPKASLKHACKITDADTLEMIILRKMLFEFDAGYCQSVQTPIYGMPLDELQGQRSFKPQVNLHFKERHPFIAERTRACTGEISFRLMDEESSSFSRAKAEALATRIKNTFATPIFVWNKGKFYYYYRDIQNGLDLRILCTSKMEGRRVANAVLDVVQKPFSDDCEDYVENTRSYPNNPGSQIVYGQSLPKPIRRPTVDVRFRYAQLLLHGQRRSINLVATAEVGLRSVIQKVNAV</sequence>
<accession>A0ABR9VBG7</accession>
<name>A0ABR9VBG7_9CYAN</name>
<protein>
    <submittedName>
        <fullName evidence="1">Uncharacterized protein</fullName>
    </submittedName>
</protein>
<evidence type="ECO:0000313" key="2">
    <source>
        <dbReference type="Proteomes" id="UP000606776"/>
    </source>
</evidence>
<proteinExistence type="predicted"/>